<keyword evidence="3" id="KW-1185">Reference proteome</keyword>
<dbReference type="Proteomes" id="UP000708148">
    <property type="component" value="Unassembled WGS sequence"/>
</dbReference>
<evidence type="ECO:0000313" key="2">
    <source>
        <dbReference type="EMBL" id="CAD7704666.1"/>
    </source>
</evidence>
<keyword evidence="1" id="KW-1133">Transmembrane helix</keyword>
<feature type="transmembrane region" description="Helical" evidence="1">
    <location>
        <begin position="69"/>
        <end position="89"/>
    </location>
</feature>
<dbReference type="PANTHER" id="PTHR36009:SF3">
    <property type="entry name" value="TRANSMEMBRANE PROTEIN"/>
    <property type="match status" value="1"/>
</dbReference>
<comment type="caution">
    <text evidence="2">The sequence shown here is derived from an EMBL/GenBank/DDBJ whole genome shotgun (WGS) entry which is preliminary data.</text>
</comment>
<dbReference type="AlphaFoldDB" id="A0A8S1JA20"/>
<reference evidence="2" key="1">
    <citation type="submission" date="2020-12" db="EMBL/GenBank/DDBJ databases">
        <authorList>
            <person name="Iha C."/>
        </authorList>
    </citation>
    <scope>NUCLEOTIDE SEQUENCE</scope>
</reference>
<evidence type="ECO:0000256" key="1">
    <source>
        <dbReference type="SAM" id="Phobius"/>
    </source>
</evidence>
<keyword evidence="1" id="KW-0472">Membrane</keyword>
<accession>A0A8S1JA20</accession>
<dbReference type="OrthoDB" id="47210at2759"/>
<organism evidence="2 3">
    <name type="scientific">Ostreobium quekettii</name>
    <dbReference type="NCBI Taxonomy" id="121088"/>
    <lineage>
        <taxon>Eukaryota</taxon>
        <taxon>Viridiplantae</taxon>
        <taxon>Chlorophyta</taxon>
        <taxon>core chlorophytes</taxon>
        <taxon>Ulvophyceae</taxon>
        <taxon>TCBD clade</taxon>
        <taxon>Bryopsidales</taxon>
        <taxon>Ostreobineae</taxon>
        <taxon>Ostreobiaceae</taxon>
        <taxon>Ostreobium</taxon>
    </lineage>
</organism>
<sequence length="105" mass="11697">MLRPNLFALPCRAASTDMSDARRLLGYLKDGVKPNPIFAVIFNLVPMYFPIYAALLIPSGRSKNKIPVWPFALASMFLGSYALLPYFALRQPDPEIVGPPKKTDI</sequence>
<protein>
    <submittedName>
        <fullName evidence="2">Uncharacterized protein</fullName>
    </submittedName>
</protein>
<dbReference type="PANTHER" id="PTHR36009">
    <property type="match status" value="1"/>
</dbReference>
<evidence type="ECO:0000313" key="3">
    <source>
        <dbReference type="Proteomes" id="UP000708148"/>
    </source>
</evidence>
<feature type="non-terminal residue" evidence="2">
    <location>
        <position position="1"/>
    </location>
</feature>
<keyword evidence="1" id="KW-0812">Transmembrane</keyword>
<gene>
    <name evidence="2" type="ORF">OSTQU699_LOCUS10021</name>
</gene>
<dbReference type="EMBL" id="CAJHUC010002942">
    <property type="protein sequence ID" value="CAD7704666.1"/>
    <property type="molecule type" value="Genomic_DNA"/>
</dbReference>
<proteinExistence type="predicted"/>
<feature type="transmembrane region" description="Helical" evidence="1">
    <location>
        <begin position="37"/>
        <end position="57"/>
    </location>
</feature>
<name>A0A8S1JA20_9CHLO</name>